<gene>
    <name evidence="2" type="ORF">BBI08_07530</name>
</gene>
<protein>
    <recommendedName>
        <fullName evidence="4">DUF4129 domain-containing protein</fullName>
    </recommendedName>
</protein>
<evidence type="ECO:0000313" key="2">
    <source>
        <dbReference type="EMBL" id="ANU13708.1"/>
    </source>
</evidence>
<dbReference type="EMBL" id="CP016537">
    <property type="protein sequence ID" value="ANU13708.1"/>
    <property type="molecule type" value="Genomic_DNA"/>
</dbReference>
<reference evidence="3" key="1">
    <citation type="submission" date="2016-07" db="EMBL/GenBank/DDBJ databases">
        <authorList>
            <person name="See-Too W.S."/>
        </authorList>
    </citation>
    <scope>NUCLEOTIDE SEQUENCE [LARGE SCALE GENOMIC DNA]</scope>
    <source>
        <strain evidence="3">DSM 24743</strain>
    </source>
</reference>
<dbReference type="STRING" id="1215089.BBI08_07530"/>
<proteinExistence type="predicted"/>
<keyword evidence="1" id="KW-0812">Transmembrane</keyword>
<evidence type="ECO:0008006" key="4">
    <source>
        <dbReference type="Google" id="ProtNLM"/>
    </source>
</evidence>
<keyword evidence="1" id="KW-1133">Transmembrane helix</keyword>
<dbReference type="OrthoDB" id="2453008at2"/>
<feature type="transmembrane region" description="Helical" evidence="1">
    <location>
        <begin position="7"/>
        <end position="25"/>
    </location>
</feature>
<feature type="transmembrane region" description="Helical" evidence="1">
    <location>
        <begin position="31"/>
        <end position="48"/>
    </location>
</feature>
<reference evidence="3" key="2">
    <citation type="submission" date="2016-10" db="EMBL/GenBank/DDBJ databases">
        <authorList>
            <person name="See-Too W.S."/>
        </authorList>
    </citation>
    <scope>NUCLEOTIDE SEQUENCE [LARGE SCALE GENOMIC DNA]</scope>
    <source>
        <strain evidence="3">DSM 24743</strain>
    </source>
</reference>
<dbReference type="RefSeq" id="WP_065528135.1">
    <property type="nucleotide sequence ID" value="NZ_CP016537.2"/>
</dbReference>
<keyword evidence="3" id="KW-1185">Reference proteome</keyword>
<feature type="transmembrane region" description="Helical" evidence="1">
    <location>
        <begin position="167"/>
        <end position="189"/>
    </location>
</feature>
<feature type="transmembrane region" description="Helical" evidence="1">
    <location>
        <begin position="107"/>
        <end position="125"/>
    </location>
</feature>
<evidence type="ECO:0000256" key="1">
    <source>
        <dbReference type="SAM" id="Phobius"/>
    </source>
</evidence>
<sequence length="403" mass="46545">MTSRFVSFRYFMLDAFIISLVLVFIDQPIAWRWIAIAFFVSISAYLLFSTYAYRLIVGIGISLMAILVMWFVGIPLWLALLLGMLTIYMLHGRFAVFYNGFSDDHHFLIKFVVVFSVCWVILLLNPEAQSTQSLFTIVPVAILFYTVSHVMYLYGFSKSDGARFSQLASALIALFSMASVAAIVTFYIADEVRLGLGWGVGGAIRLLFWPLALLMEQITEFLSGLSTEEEMQETIDKLGPDEKMTQNDQPIYEAMATDYPVEILLGLVILSCLIVLILWLRKTKPELQEPIQENSDSIKRYNHQSTKPVVLAATKPLENRMDLHQIREIFRELEKTAKEQNIGRENYETIREWIARMKWDVSDSFYNTYDRVRYGDKQLPELQVVEFIMDIQKIKNDYLKENV</sequence>
<evidence type="ECO:0000313" key="3">
    <source>
        <dbReference type="Proteomes" id="UP000092687"/>
    </source>
</evidence>
<keyword evidence="1" id="KW-0472">Membrane</keyword>
<dbReference type="KEGG" id="phc:BBI08_07530"/>
<accession>A0A1C7DQT5</accession>
<feature type="transmembrane region" description="Helical" evidence="1">
    <location>
        <begin position="134"/>
        <end position="155"/>
    </location>
</feature>
<name>A0A1C7DQT5_9BACL</name>
<feature type="transmembrane region" description="Helical" evidence="1">
    <location>
        <begin position="55"/>
        <end position="87"/>
    </location>
</feature>
<feature type="transmembrane region" description="Helical" evidence="1">
    <location>
        <begin position="263"/>
        <end position="280"/>
    </location>
</feature>
<dbReference type="Proteomes" id="UP000092687">
    <property type="component" value="Chromosome"/>
</dbReference>
<organism evidence="2 3">
    <name type="scientific">Planococcus halocryophilus</name>
    <dbReference type="NCBI Taxonomy" id="1215089"/>
    <lineage>
        <taxon>Bacteria</taxon>
        <taxon>Bacillati</taxon>
        <taxon>Bacillota</taxon>
        <taxon>Bacilli</taxon>
        <taxon>Bacillales</taxon>
        <taxon>Caryophanaceae</taxon>
        <taxon>Planococcus</taxon>
    </lineage>
</organism>
<dbReference type="AlphaFoldDB" id="A0A1C7DQT5"/>